<dbReference type="Gene3D" id="3.40.630.30">
    <property type="match status" value="1"/>
</dbReference>
<evidence type="ECO:0000259" key="2">
    <source>
        <dbReference type="PROSITE" id="PS51186"/>
    </source>
</evidence>
<dbReference type="EMBL" id="JAPDOD010000060">
    <property type="protein sequence ID" value="MDA0166197.1"/>
    <property type="molecule type" value="Genomic_DNA"/>
</dbReference>
<feature type="domain" description="N-acetyltransferase" evidence="2">
    <location>
        <begin position="1"/>
        <end position="145"/>
    </location>
</feature>
<gene>
    <name evidence="3" type="ORF">OM076_38385</name>
</gene>
<dbReference type="Proteomes" id="UP001149140">
    <property type="component" value="Unassembled WGS sequence"/>
</dbReference>
<dbReference type="Pfam" id="PF13508">
    <property type="entry name" value="Acetyltransf_7"/>
    <property type="match status" value="1"/>
</dbReference>
<dbReference type="SUPFAM" id="SSF55729">
    <property type="entry name" value="Acyl-CoA N-acyltransferases (Nat)"/>
    <property type="match status" value="1"/>
</dbReference>
<dbReference type="PANTHER" id="PTHR43617">
    <property type="entry name" value="L-AMINO ACID N-ACETYLTRANSFERASE"/>
    <property type="match status" value="1"/>
</dbReference>
<dbReference type="InterPro" id="IPR016181">
    <property type="entry name" value="Acyl_CoA_acyltransferase"/>
</dbReference>
<feature type="region of interest" description="Disordered" evidence="1">
    <location>
        <begin position="126"/>
        <end position="145"/>
    </location>
</feature>
<dbReference type="AlphaFoldDB" id="A0A9X3N0X6"/>
<evidence type="ECO:0000313" key="4">
    <source>
        <dbReference type="Proteomes" id="UP001149140"/>
    </source>
</evidence>
<comment type="caution">
    <text evidence="3">The sequence shown here is derived from an EMBL/GenBank/DDBJ whole genome shotgun (WGS) entry which is preliminary data.</text>
</comment>
<proteinExistence type="predicted"/>
<dbReference type="CDD" id="cd04301">
    <property type="entry name" value="NAT_SF"/>
    <property type="match status" value="1"/>
</dbReference>
<dbReference type="InterPro" id="IPR050276">
    <property type="entry name" value="MshD_Acetyltransferase"/>
</dbReference>
<dbReference type="GO" id="GO:0016747">
    <property type="term" value="F:acyltransferase activity, transferring groups other than amino-acyl groups"/>
    <property type="evidence" value="ECO:0007669"/>
    <property type="project" value="InterPro"/>
</dbReference>
<dbReference type="PROSITE" id="PS51186">
    <property type="entry name" value="GNAT"/>
    <property type="match status" value="1"/>
</dbReference>
<feature type="compositionally biased region" description="Basic and acidic residues" evidence="1">
    <location>
        <begin position="135"/>
        <end position="145"/>
    </location>
</feature>
<accession>A0A9X3N0X6</accession>
<name>A0A9X3N0X6_9ACTN</name>
<dbReference type="InterPro" id="IPR000182">
    <property type="entry name" value="GNAT_dom"/>
</dbReference>
<dbReference type="RefSeq" id="WP_270045455.1">
    <property type="nucleotide sequence ID" value="NZ_JAPDOD010000060.1"/>
</dbReference>
<organism evidence="3 4">
    <name type="scientific">Solirubrobacter ginsenosidimutans</name>
    <dbReference type="NCBI Taxonomy" id="490573"/>
    <lineage>
        <taxon>Bacteria</taxon>
        <taxon>Bacillati</taxon>
        <taxon>Actinomycetota</taxon>
        <taxon>Thermoleophilia</taxon>
        <taxon>Solirubrobacterales</taxon>
        <taxon>Solirubrobacteraceae</taxon>
        <taxon>Solirubrobacter</taxon>
    </lineage>
</organism>
<evidence type="ECO:0000256" key="1">
    <source>
        <dbReference type="SAM" id="MobiDB-lite"/>
    </source>
</evidence>
<evidence type="ECO:0000313" key="3">
    <source>
        <dbReference type="EMBL" id="MDA0166197.1"/>
    </source>
</evidence>
<protein>
    <submittedName>
        <fullName evidence="3">GNAT family N-acetyltransferase</fullName>
    </submittedName>
</protein>
<reference evidence="3" key="1">
    <citation type="submission" date="2022-10" db="EMBL/GenBank/DDBJ databases">
        <title>The WGS of Solirubrobacter ginsenosidimutans DSM 21036.</title>
        <authorList>
            <person name="Jiang Z."/>
        </authorList>
    </citation>
    <scope>NUCLEOTIDE SEQUENCE</scope>
    <source>
        <strain evidence="3">DSM 21036</strain>
    </source>
</reference>
<sequence length="145" mass="15607">MSLRPAQPADAAAVTKVFQAARDHSLAFLPKLHTDAEDHAFYARVVQGGGVTVAEADGAVVGFLALSGNEVDHLYVDPAHHRQGHGSALLRAAQAANADLELWVFQRNAGAIAFYEAHGFAITRSTDGADNEEHEPDHRMAWSLR</sequence>
<keyword evidence="4" id="KW-1185">Reference proteome</keyword>